<dbReference type="InterPro" id="IPR052918">
    <property type="entry name" value="Motility_Chemotaxis_Reg"/>
</dbReference>
<dbReference type="PANTHER" id="PTHR35580">
    <property type="entry name" value="CELL SURFACE GLYCOPROTEIN (S-LAYER PROTEIN)-LIKE PROTEIN"/>
    <property type="match status" value="1"/>
</dbReference>
<evidence type="ECO:0000313" key="3">
    <source>
        <dbReference type="Proteomes" id="UP001168528"/>
    </source>
</evidence>
<gene>
    <name evidence="2" type="ORF">Q0590_08920</name>
</gene>
<dbReference type="InterPro" id="IPR047589">
    <property type="entry name" value="DUF11_rpt"/>
</dbReference>
<organism evidence="2 3">
    <name type="scientific">Rhodocytophaga aerolata</name>
    <dbReference type="NCBI Taxonomy" id="455078"/>
    <lineage>
        <taxon>Bacteria</taxon>
        <taxon>Pseudomonadati</taxon>
        <taxon>Bacteroidota</taxon>
        <taxon>Cytophagia</taxon>
        <taxon>Cytophagales</taxon>
        <taxon>Rhodocytophagaceae</taxon>
        <taxon>Rhodocytophaga</taxon>
    </lineage>
</organism>
<name>A0ABT8R2P6_9BACT</name>
<feature type="domain" description="DUF7619" evidence="1">
    <location>
        <begin position="820"/>
        <end position="956"/>
    </location>
</feature>
<dbReference type="EMBL" id="JAUKPO010000004">
    <property type="protein sequence ID" value="MDO1446370.1"/>
    <property type="molecule type" value="Genomic_DNA"/>
</dbReference>
<comment type="caution">
    <text evidence="2">The sequence shown here is derived from an EMBL/GenBank/DDBJ whole genome shotgun (WGS) entry which is preliminary data.</text>
</comment>
<proteinExistence type="predicted"/>
<dbReference type="NCBIfam" id="TIGR01451">
    <property type="entry name" value="B_ant_repeat"/>
    <property type="match status" value="1"/>
</dbReference>
<accession>A0ABT8R2P6</accession>
<dbReference type="SUPFAM" id="SSF117074">
    <property type="entry name" value="Hypothetical protein PA1324"/>
    <property type="match status" value="1"/>
</dbReference>
<dbReference type="RefSeq" id="WP_302037176.1">
    <property type="nucleotide sequence ID" value="NZ_JAUKPO010000004.1"/>
</dbReference>
<evidence type="ECO:0000313" key="2">
    <source>
        <dbReference type="EMBL" id="MDO1446370.1"/>
    </source>
</evidence>
<sequence length="1308" mass="143084">MLKLFTSLVTLLLFLLTPINLMAQEFEWVKRITREVNVSYHRLTTDSEGNVFVMGTFRGMLTIGDSTFNINSASGHEDNFLAKYSPAGQVLWAQHFGGYGSYPMVGEDFMGSITTDTEGNCYVSGSYNGLFKLNNIIYNNKDIHYDNQDSYLIKFDKNGKTAWIKFLEGKNYVSLKGLSVDGSGNIIMGGNLYLGNTLTIEGTSISPLPNQESYLVKFTRDGNLIWLKNVGGMNNLIITDKAGSIYLTGHLGAKAIFGNIILNETPPDGNIAPTSFIAKFDPNSNALWAKPLHGISSFISSRSINVDASGNIYLMGQYNSNIILGKDTLRNIDNTPYSNNSDNVFLARFSQQGNPLWAIRMVSTYSVDGGDILTSNTGGIYFSGNMSNRGLIGDTVFGEDNKGGMILGKIDGSGKVQWVEQITGSILGTYGFTMGTNGKGHLFLAGLGGEKFGAITDIGTWQSLFFTKVRDTTFVIPNKIRGKVYHDVNKNCLQDSGEEPLAYHLLKAEPGPYYASTDQDGNYLMELPKGIFSISQINDREGLIVGQHCPINNGAYSISFLSQSKDTSGFDFGNKVTRLPLLKVNVAADRLRRCFRSSTTVRYSNTGYASAHNVEVKVYYPSYVVPISATMAYSQKDSLLTFTIGTLQPGQSGSITIADSVICGNESIRGLTQCVKAVITPYNSKPVDSRWDGSDVELKAVCKENGLVRLSIYNSGRGNMADSAAYRIFLDAVNVFKANYMLQKGDSLTLQVPVNGCTLRLEADLRPYHPEKERKPSITLEGCGGGKGVTVSKGFMNMMPADDSMEEISLSCLPILDSYDPNDKAVTPEGVGPEKIVRKETPLEYLIRFQNTGTDIAYKVVVVDTLDATLDIASLDIGASSHPFTYSITGMGAPVLTWTFNNINLPDSTSNEPASHGYLRFRIRPKKDTPDGVKITNSAAIYFDYNSPVITNTVLSTTGQLPVDIHRALAVEPCKDNSPSMALAGEDRVIHESSLITLQANRPAKGYGYWKLISGKGTIVTPWDPQTEIRELGPGKNLFEWSVTLCDSVSRSRLTVEQVVIPPLPDVSVPSPFCNSEKKQQLHAKGSNIAWYVDASMQNKVADGESYQASFEKSDTIYVTQTIDGYQSLPALLPVVIKPLVGVPVVDGAGYLCNGMLLNSLKASGEGIRWYSDEKLTTVLQEGNVFDKTDLLLKQLFVTGTINGCTSEARQVELLSGAVDLKERVKIPNVITPNGDGANDAFLLPKFEENTCIGRFLSIRIYNRWGKVIFTSTDPAFSWDAKDQSAGIYFYEIRYTNFSAGGGLSVLY</sequence>
<dbReference type="Pfam" id="PF24595">
    <property type="entry name" value="DUF7619"/>
    <property type="match status" value="1"/>
</dbReference>
<protein>
    <submittedName>
        <fullName evidence="2">Gliding motility-associated C-terminal domain-containing protein</fullName>
    </submittedName>
</protein>
<keyword evidence="3" id="KW-1185">Reference proteome</keyword>
<dbReference type="PANTHER" id="PTHR35580:SF1">
    <property type="entry name" value="PHYTASE-LIKE DOMAIN-CONTAINING PROTEIN"/>
    <property type="match status" value="1"/>
</dbReference>
<dbReference type="InterPro" id="IPR055353">
    <property type="entry name" value="DUF7619"/>
</dbReference>
<reference evidence="2" key="1">
    <citation type="submission" date="2023-07" db="EMBL/GenBank/DDBJ databases">
        <title>The genome sequence of Rhodocytophaga aerolata KACC 12507.</title>
        <authorList>
            <person name="Zhang X."/>
        </authorList>
    </citation>
    <scope>NUCLEOTIDE SEQUENCE</scope>
    <source>
        <strain evidence="2">KACC 12507</strain>
    </source>
</reference>
<evidence type="ECO:0000259" key="1">
    <source>
        <dbReference type="Pfam" id="PF24595"/>
    </source>
</evidence>
<dbReference type="Pfam" id="PF13585">
    <property type="entry name" value="CHU_C"/>
    <property type="match status" value="1"/>
</dbReference>
<dbReference type="Proteomes" id="UP001168528">
    <property type="component" value="Unassembled WGS sequence"/>
</dbReference>